<dbReference type="RefSeq" id="XP_007922168.1">
    <property type="nucleotide sequence ID" value="XM_007923977.1"/>
</dbReference>
<protein>
    <submittedName>
        <fullName evidence="1">Uncharacterized protein</fullName>
    </submittedName>
</protein>
<evidence type="ECO:0000313" key="2">
    <source>
        <dbReference type="Proteomes" id="UP000016932"/>
    </source>
</evidence>
<reference evidence="1 2" key="1">
    <citation type="journal article" date="2012" name="PLoS Pathog.">
        <title>Diverse lifestyles and strategies of plant pathogenesis encoded in the genomes of eighteen Dothideomycetes fungi.</title>
        <authorList>
            <person name="Ohm R.A."/>
            <person name="Feau N."/>
            <person name="Henrissat B."/>
            <person name="Schoch C.L."/>
            <person name="Horwitz B.A."/>
            <person name="Barry K.W."/>
            <person name="Condon B.J."/>
            <person name="Copeland A.C."/>
            <person name="Dhillon B."/>
            <person name="Glaser F."/>
            <person name="Hesse C.N."/>
            <person name="Kosti I."/>
            <person name="LaButti K."/>
            <person name="Lindquist E.A."/>
            <person name="Lucas S."/>
            <person name="Salamov A.A."/>
            <person name="Bradshaw R.E."/>
            <person name="Ciuffetti L."/>
            <person name="Hamelin R.C."/>
            <person name="Kema G.H.J."/>
            <person name="Lawrence C."/>
            <person name="Scott J.A."/>
            <person name="Spatafora J.W."/>
            <person name="Turgeon B.G."/>
            <person name="de Wit P.J.G.M."/>
            <person name="Zhong S."/>
            <person name="Goodwin S.B."/>
            <person name="Grigoriev I.V."/>
        </authorList>
    </citation>
    <scope>NUCLEOTIDE SEQUENCE [LARGE SCALE GENOMIC DNA]</scope>
    <source>
        <strain evidence="1 2">CIRAD86</strain>
    </source>
</reference>
<evidence type="ECO:0000313" key="1">
    <source>
        <dbReference type="EMBL" id="EME89602.1"/>
    </source>
</evidence>
<dbReference type="KEGG" id="pfj:MYCFIDRAFT_171030"/>
<name>N1QCP9_PSEFD</name>
<dbReference type="Proteomes" id="UP000016932">
    <property type="component" value="Unassembled WGS sequence"/>
</dbReference>
<dbReference type="AlphaFoldDB" id="N1QCP9"/>
<proteinExistence type="predicted"/>
<sequence>MRFFAENFWADWSFLQRADAGIIGRGFPLLRRRKHQGRTLLAVGVACLAVTNEEKVLCDRSKNVGRQTGQSQPTVTNSALRPRLLILRDMVCGLRWVFLDGWMVDASGEAPVV</sequence>
<dbReference type="EMBL" id="KB446555">
    <property type="protein sequence ID" value="EME89602.1"/>
    <property type="molecule type" value="Genomic_DNA"/>
</dbReference>
<organism evidence="1 2">
    <name type="scientific">Pseudocercospora fijiensis (strain CIRAD86)</name>
    <name type="common">Black leaf streak disease fungus</name>
    <name type="synonym">Mycosphaerella fijiensis</name>
    <dbReference type="NCBI Taxonomy" id="383855"/>
    <lineage>
        <taxon>Eukaryota</taxon>
        <taxon>Fungi</taxon>
        <taxon>Dikarya</taxon>
        <taxon>Ascomycota</taxon>
        <taxon>Pezizomycotina</taxon>
        <taxon>Dothideomycetes</taxon>
        <taxon>Dothideomycetidae</taxon>
        <taxon>Mycosphaerellales</taxon>
        <taxon>Mycosphaerellaceae</taxon>
        <taxon>Pseudocercospora</taxon>
    </lineage>
</organism>
<dbReference type="VEuPathDB" id="FungiDB:MYCFIDRAFT_171030"/>
<keyword evidence="2" id="KW-1185">Reference proteome</keyword>
<dbReference type="HOGENOM" id="CLU_2134631_0_0_1"/>
<accession>N1QCP9</accession>
<dbReference type="GeneID" id="19332573"/>
<gene>
    <name evidence="1" type="ORF">MYCFIDRAFT_171030</name>
</gene>